<organism evidence="1 2">
    <name type="scientific">Phaeobacter inhibens</name>
    <dbReference type="NCBI Taxonomy" id="221822"/>
    <lineage>
        <taxon>Bacteria</taxon>
        <taxon>Pseudomonadati</taxon>
        <taxon>Pseudomonadota</taxon>
        <taxon>Alphaproteobacteria</taxon>
        <taxon>Rhodobacterales</taxon>
        <taxon>Roseobacteraceae</taxon>
        <taxon>Phaeobacter</taxon>
    </lineage>
</organism>
<gene>
    <name evidence="1" type="ORF">PhaeoP88_00704</name>
</gene>
<reference evidence="1 2" key="2">
    <citation type="journal article" date="2017" name="Genome Biol. Evol.">
        <title>Trajectories and Drivers of Genome Evolution in Surface-Associated Marine Phaeobacter.</title>
        <authorList>
            <person name="Freese H.M."/>
            <person name="Sikorski J."/>
            <person name="Bunk B."/>
            <person name="Scheuner C."/>
            <person name="Meier-Kolthoff J.P."/>
            <person name="Sproer C."/>
            <person name="Gram L."/>
            <person name="Overmann J."/>
        </authorList>
    </citation>
    <scope>NUCLEOTIDE SEQUENCE [LARGE SCALE GENOMIC DNA]</scope>
    <source>
        <strain evidence="1 2">P88</strain>
    </source>
</reference>
<proteinExistence type="predicted"/>
<accession>A0A2I7K6I4</accession>
<dbReference type="RefSeq" id="WP_102883080.1">
    <property type="nucleotide sequence ID" value="NZ_CP010725.1"/>
</dbReference>
<evidence type="ECO:0000313" key="2">
    <source>
        <dbReference type="Proteomes" id="UP000236447"/>
    </source>
</evidence>
<protein>
    <recommendedName>
        <fullName evidence="3">Phage protein, HK97 gp10 family</fullName>
    </recommendedName>
</protein>
<dbReference type="AlphaFoldDB" id="A0A2I7K6I4"/>
<sequence>MSMKMKIEGAGDIERALGALARGTAKGATRRAMKKALQPVARAAEGSPFVIAVTSKLAPRQKGRARGDRGRSKLAMYVGPVQQDGSHAPEAHLIEFGTGDRYHKSGKYVGAVMADPFMRPAWDANRERVLSILKREIWAEIEKTVERERRKAAGGSK</sequence>
<evidence type="ECO:0000313" key="1">
    <source>
        <dbReference type="EMBL" id="AUQ98100.1"/>
    </source>
</evidence>
<reference evidence="1 2" key="1">
    <citation type="journal article" date="2017" name="Front. Microbiol.">
        <title>Phaeobacter piscinae sp. nov., a species of the Roseobacter group and potential aquaculture probiont.</title>
        <authorList>
            <person name="Sonnenschein E.C."/>
            <person name="Phippen C.B.W."/>
            <person name="Nielsen K.F."/>
            <person name="Mateiu R.V."/>
            <person name="Melchiorsen J."/>
            <person name="Gram L."/>
            <person name="Overmann J."/>
            <person name="Freese H.M."/>
        </authorList>
    </citation>
    <scope>NUCLEOTIDE SEQUENCE [LARGE SCALE GENOMIC DNA]</scope>
    <source>
        <strain evidence="1 2">P88</strain>
    </source>
</reference>
<dbReference type="EMBL" id="CP010725">
    <property type="protein sequence ID" value="AUQ98100.1"/>
    <property type="molecule type" value="Genomic_DNA"/>
</dbReference>
<evidence type="ECO:0008006" key="3">
    <source>
        <dbReference type="Google" id="ProtNLM"/>
    </source>
</evidence>
<dbReference type="Proteomes" id="UP000236447">
    <property type="component" value="Chromosome"/>
</dbReference>
<name>A0A2I7K6I4_9RHOB</name>